<organism evidence="1">
    <name type="scientific">Bradyrhizobium septentrionale</name>
    <dbReference type="NCBI Taxonomy" id="1404411"/>
    <lineage>
        <taxon>Bacteria</taxon>
        <taxon>Pseudomonadati</taxon>
        <taxon>Pseudomonadota</taxon>
        <taxon>Alphaproteobacteria</taxon>
        <taxon>Hyphomicrobiales</taxon>
        <taxon>Nitrobacteraceae</taxon>
        <taxon>Bradyrhizobium</taxon>
    </lineage>
</organism>
<reference evidence="1" key="1">
    <citation type="submission" date="2020-06" db="EMBL/GenBank/DDBJ databases">
        <title>Whole Genome Sequence of Bradyrhizobium sp. Strain 1S1.</title>
        <authorList>
            <person name="Bromfield E.S.P."/>
            <person name="Cloutier S."/>
        </authorList>
    </citation>
    <scope>NUCLEOTIDE SEQUENCE [LARGE SCALE GENOMIC DNA]</scope>
    <source>
        <strain evidence="1">1S1</strain>
    </source>
</reference>
<comment type="caution">
    <text evidence="1">The sequence shown here is derived from an EMBL/GenBank/DDBJ whole genome shotgun (WGS) entry which is preliminary data.</text>
</comment>
<sequence length="100" mass="10606">MAGTNTHYTIREAKAILAQHGMTISSDEGEYRVAFKIEHHSASASHASGYWTVGRKTFTGAGAAMDARNAAEGSSYYTTQLVDAIGTGIEMARHEAGRAA</sequence>
<dbReference type="RefSeq" id="WP_166205741.1">
    <property type="nucleotide sequence ID" value="NZ_CP088285.1"/>
</dbReference>
<dbReference type="AlphaFoldDB" id="A0A973W2L1"/>
<accession>A0A973W2L1</accession>
<gene>
    <name evidence="1" type="ORF">HAP48_026355</name>
</gene>
<proteinExistence type="predicted"/>
<protein>
    <submittedName>
        <fullName evidence="1">Uncharacterized protein</fullName>
    </submittedName>
</protein>
<evidence type="ECO:0000313" key="1">
    <source>
        <dbReference type="EMBL" id="NVI46418.1"/>
    </source>
</evidence>
<name>A0A973W2L1_9BRAD</name>
<dbReference type="EMBL" id="JAAOLE020000001">
    <property type="protein sequence ID" value="NVI46418.1"/>
    <property type="molecule type" value="Genomic_DNA"/>
</dbReference>